<feature type="compositionally biased region" description="Polar residues" evidence="1">
    <location>
        <begin position="385"/>
        <end position="397"/>
    </location>
</feature>
<accession>F7WCG4</accession>
<dbReference type="HOGENOM" id="CLU_694772_0_0_1"/>
<dbReference type="Proteomes" id="UP000001881">
    <property type="component" value="Unassembled WGS sequence"/>
</dbReference>
<feature type="region of interest" description="Disordered" evidence="1">
    <location>
        <begin position="377"/>
        <end position="397"/>
    </location>
</feature>
<sequence>MCFSVHLYASILRALETNCNHEERQPGEPDYILLRNIQVEHAGQDPSEIPYPPLNRYTATISHTDDVYALAMKNTDFTVGAYNYLVMMAQADSLDTSMASLGQTREIINALDNLAATRTYPLTGEKFSSPFKNVLDFFGSKEVPRDPAAQKAKAEGLSQAAVNEVNLVDNIWHGTEQNPTLNPVIKKKRNMSALTLALFGWEALMAAGDSQMGVPKVSMFASDFVYRMYDSLKEKLEDVEKLFRTSKAAVVNTLATPSLFKSVAQPYKAIKTKETNTKNNKKRTDEYRAAKEILARNKAPTSTIPNENGRVPDSKDQDTNAEDDEGDECPKRPSSEENNYEEERDEELNQPRLNEGDDNDFEPHWDLVVQYLASRGEKAPINNDVEASTSTPAPSSG</sequence>
<proteinExistence type="predicted"/>
<feature type="region of interest" description="Disordered" evidence="1">
    <location>
        <begin position="292"/>
        <end position="365"/>
    </location>
</feature>
<protein>
    <submittedName>
        <fullName evidence="2">WGS project CABT00000000 data, contig 2.130</fullName>
    </submittedName>
</protein>
<dbReference type="InParanoid" id="F7WCG4"/>
<evidence type="ECO:0000256" key="1">
    <source>
        <dbReference type="SAM" id="MobiDB-lite"/>
    </source>
</evidence>
<keyword evidence="3" id="KW-1185">Reference proteome</keyword>
<feature type="compositionally biased region" description="Acidic residues" evidence="1">
    <location>
        <begin position="338"/>
        <end position="348"/>
    </location>
</feature>
<dbReference type="OrthoDB" id="4586060at2759"/>
<name>F7WCG4_SORMK</name>
<gene>
    <name evidence="2" type="ORF">SMAC_09627</name>
</gene>
<dbReference type="VEuPathDB" id="FungiDB:SMAC_09627"/>
<reference evidence="2 3" key="1">
    <citation type="journal article" date="2010" name="PLoS Genet.">
        <title>De novo assembly of a 40 Mb eukaryotic genome from short sequence reads: Sordaria macrospora, a model organism for fungal morphogenesis.</title>
        <authorList>
            <person name="Nowrousian M."/>
            <person name="Stajich J."/>
            <person name="Chu M."/>
            <person name="Engh I."/>
            <person name="Espagne E."/>
            <person name="Halliday K."/>
            <person name="Kamerewerd J."/>
            <person name="Kempken F."/>
            <person name="Knab B."/>
            <person name="Kuo H.C."/>
            <person name="Osiewacz H.D."/>
            <person name="Poeggeler S."/>
            <person name="Read N."/>
            <person name="Seiler S."/>
            <person name="Smith K."/>
            <person name="Zickler D."/>
            <person name="Kueck U."/>
            <person name="Freitag M."/>
        </authorList>
    </citation>
    <scope>NUCLEOTIDE SEQUENCE [LARGE SCALE GENOMIC DNA]</scope>
    <source>
        <strain evidence="3">ATCC MYA-333 / DSM 997 / K(L3346) / K-hell</strain>
        <tissue evidence="2">Mycelium</tissue>
    </source>
</reference>
<dbReference type="EMBL" id="CABT02000130">
    <property type="protein sequence ID" value="CCC14596.1"/>
    <property type="molecule type" value="Genomic_DNA"/>
</dbReference>
<evidence type="ECO:0000313" key="2">
    <source>
        <dbReference type="EMBL" id="CCC14596.1"/>
    </source>
</evidence>
<dbReference type="AlphaFoldDB" id="F7WCG4"/>
<evidence type="ECO:0000313" key="3">
    <source>
        <dbReference type="Proteomes" id="UP000001881"/>
    </source>
</evidence>
<organism evidence="2 3">
    <name type="scientific">Sordaria macrospora (strain ATCC MYA-333 / DSM 997 / K(L3346) / K-hell)</name>
    <dbReference type="NCBI Taxonomy" id="771870"/>
    <lineage>
        <taxon>Eukaryota</taxon>
        <taxon>Fungi</taxon>
        <taxon>Dikarya</taxon>
        <taxon>Ascomycota</taxon>
        <taxon>Pezizomycotina</taxon>
        <taxon>Sordariomycetes</taxon>
        <taxon>Sordariomycetidae</taxon>
        <taxon>Sordariales</taxon>
        <taxon>Sordariaceae</taxon>
        <taxon>Sordaria</taxon>
    </lineage>
</organism>
<comment type="caution">
    <text evidence="2">The sequence shown here is derived from an EMBL/GenBank/DDBJ whole genome shotgun (WGS) entry which is preliminary data.</text>
</comment>
<dbReference type="eggNOG" id="ENOG502RPC5">
    <property type="taxonomic scope" value="Eukaryota"/>
</dbReference>